<dbReference type="OrthoDB" id="1749473at2759"/>
<feature type="compositionally biased region" description="Low complexity" evidence="1">
    <location>
        <begin position="773"/>
        <end position="787"/>
    </location>
</feature>
<feature type="region of interest" description="Disordered" evidence="1">
    <location>
        <begin position="1"/>
        <end position="37"/>
    </location>
</feature>
<feature type="region of interest" description="Disordered" evidence="1">
    <location>
        <begin position="110"/>
        <end position="142"/>
    </location>
</feature>
<reference evidence="2 3" key="1">
    <citation type="submission" date="2016-11" db="EMBL/GenBank/DDBJ databases">
        <title>Draft Genome Assembly of Colletotrichum chlorophyti a pathogen of herbaceous plants.</title>
        <authorList>
            <person name="Gan P."/>
            <person name="Narusaka M."/>
            <person name="Tsushima A."/>
            <person name="Narusaka Y."/>
            <person name="Takano Y."/>
            <person name="Shirasu K."/>
        </authorList>
    </citation>
    <scope>NUCLEOTIDE SEQUENCE [LARGE SCALE GENOMIC DNA]</scope>
    <source>
        <strain evidence="2 3">NTL11</strain>
    </source>
</reference>
<feature type="compositionally biased region" description="Polar residues" evidence="1">
    <location>
        <begin position="802"/>
        <end position="814"/>
    </location>
</feature>
<feature type="compositionally biased region" description="Pro residues" evidence="1">
    <location>
        <begin position="821"/>
        <end position="841"/>
    </location>
</feature>
<dbReference type="AlphaFoldDB" id="A0A1Q8S876"/>
<name>A0A1Q8S876_9PEZI</name>
<evidence type="ECO:0000313" key="2">
    <source>
        <dbReference type="EMBL" id="OLN97607.1"/>
    </source>
</evidence>
<feature type="compositionally biased region" description="Pro residues" evidence="1">
    <location>
        <begin position="761"/>
        <end position="772"/>
    </location>
</feature>
<protein>
    <recommendedName>
        <fullName evidence="4">PH domain-containing protein</fullName>
    </recommendedName>
</protein>
<evidence type="ECO:0000256" key="1">
    <source>
        <dbReference type="SAM" id="MobiDB-lite"/>
    </source>
</evidence>
<evidence type="ECO:0008006" key="4">
    <source>
        <dbReference type="Google" id="ProtNLM"/>
    </source>
</evidence>
<comment type="caution">
    <text evidence="2">The sequence shown here is derived from an EMBL/GenBank/DDBJ whole genome shotgun (WGS) entry which is preliminary data.</text>
</comment>
<accession>A0A1Q8S876</accession>
<feature type="compositionally biased region" description="Polar residues" evidence="1">
    <location>
        <begin position="113"/>
        <end position="124"/>
    </location>
</feature>
<feature type="region of interest" description="Disordered" evidence="1">
    <location>
        <begin position="623"/>
        <end position="841"/>
    </location>
</feature>
<dbReference type="EMBL" id="MPGH01000008">
    <property type="protein sequence ID" value="OLN97607.1"/>
    <property type="molecule type" value="Genomic_DNA"/>
</dbReference>
<feature type="compositionally biased region" description="Polar residues" evidence="1">
    <location>
        <begin position="637"/>
        <end position="653"/>
    </location>
</feature>
<gene>
    <name evidence="2" type="ORF">CCHL11_01246</name>
</gene>
<organism evidence="2 3">
    <name type="scientific">Colletotrichum chlorophyti</name>
    <dbReference type="NCBI Taxonomy" id="708187"/>
    <lineage>
        <taxon>Eukaryota</taxon>
        <taxon>Fungi</taxon>
        <taxon>Dikarya</taxon>
        <taxon>Ascomycota</taxon>
        <taxon>Pezizomycotina</taxon>
        <taxon>Sordariomycetes</taxon>
        <taxon>Hypocreomycetidae</taxon>
        <taxon>Glomerellales</taxon>
        <taxon>Glomerellaceae</taxon>
        <taxon>Colletotrichum</taxon>
    </lineage>
</organism>
<keyword evidence="3" id="KW-1185">Reference proteome</keyword>
<dbReference type="STRING" id="708187.A0A1Q8S876"/>
<feature type="region of interest" description="Disordered" evidence="1">
    <location>
        <begin position="352"/>
        <end position="372"/>
    </location>
</feature>
<evidence type="ECO:0000313" key="3">
    <source>
        <dbReference type="Proteomes" id="UP000186583"/>
    </source>
</evidence>
<proteinExistence type="predicted"/>
<sequence length="841" mass="92098">MAAYVEPSSPNAASFGETLQYRATQTRRARPPDLESVAGDHRRIPLRSENRLSRRESKLGLKSIFGKGKGVREINTTASYFDTGRPNSIRASLAEISNWSYTRSEIALPTAHSRPTSRATNSPFNDFPPQKRPTHAERPKPHNAAVRWSRGNLATWDPPPLFQAYPQAIKHAQLPAATTSADVILRLTDRKGSISLRDDLTQLALTPELAEEQLADRAVERARRKHLRTLSTTRLEWTTKSYVLCTSGFLLQYAGEGSFDRLPEKVLHLSRDSAAFVSDAIPGRHWVLQVSSNTEPNGATSSDSRSLLSRLPFRAADKRHAANFLMVFESAEEMELWITILRREIEALGGKKNLSETGKPKSADEAAQLKGRASQRTLVVRDRDRFSRVLPPDFCLQLEQSKLHDYENRSTLDVEMRRDSSIDDISTTNSVISHDDRQLENLRDSTNRLSHISSGQRTFLTSAGSSPACSPVRDSFASSHLDESPAPVHETPVVRPRPNAAAILDRRQSLQTSGYLELRGSPMSRPQSTFAESDFAQVAANFSVPISRRYSAVKSPSSSPEQTRNRDSIVRIARKPPPTALAMARPLSIVADQPSPVKSVDILESPAPVLAMARPLSIVADQPSPVKSVDTLESPATALSQVTEERPTSQTDTAAAFPPRQASLGPKEQAATVTVRTSPRRHASSPSLSQPEASPLPELRTFILPSRSTPPPPSSEASREVPCQVDVVEEPPSPVVKTSRAAKRLSRYFAPSPADIDGVVPPLPPLPPPPKVIPVSPKSLPQASPRTPKTPPTPSTKHLSVLSVQTKCNLNRRSMPQLADGPPPAPPPSYALPPIPQKTRS</sequence>
<dbReference type="Proteomes" id="UP000186583">
    <property type="component" value="Unassembled WGS sequence"/>
</dbReference>
<feature type="region of interest" description="Disordered" evidence="1">
    <location>
        <begin position="471"/>
        <end position="493"/>
    </location>
</feature>